<evidence type="ECO:0000313" key="3">
    <source>
        <dbReference type="EMBL" id="SVC82193.1"/>
    </source>
</evidence>
<reference evidence="3" key="1">
    <citation type="submission" date="2018-05" db="EMBL/GenBank/DDBJ databases">
        <authorList>
            <person name="Lanie J.A."/>
            <person name="Ng W.-L."/>
            <person name="Kazmierczak K.M."/>
            <person name="Andrzejewski T.M."/>
            <person name="Davidsen T.M."/>
            <person name="Wayne K.J."/>
            <person name="Tettelin H."/>
            <person name="Glass J.I."/>
            <person name="Rusch D."/>
            <person name="Podicherti R."/>
            <person name="Tsui H.-C.T."/>
            <person name="Winkler M.E."/>
        </authorList>
    </citation>
    <scope>NUCLEOTIDE SEQUENCE</scope>
</reference>
<protein>
    <recommendedName>
        <fullName evidence="2">Beta-ketoacyl-[acyl-carrier-protein] synthase III C-terminal domain-containing protein</fullName>
    </recommendedName>
</protein>
<dbReference type="Pfam" id="PF08541">
    <property type="entry name" value="ACP_syn_III_C"/>
    <property type="match status" value="1"/>
</dbReference>
<evidence type="ECO:0000256" key="1">
    <source>
        <dbReference type="ARBA" id="ARBA00022679"/>
    </source>
</evidence>
<dbReference type="AlphaFoldDB" id="A0A382Q9D9"/>
<keyword evidence="1" id="KW-0808">Transferase</keyword>
<gene>
    <name evidence="3" type="ORF">METZ01_LOCUS335047</name>
</gene>
<feature type="non-terminal residue" evidence="3">
    <location>
        <position position="1"/>
    </location>
</feature>
<dbReference type="InterPro" id="IPR013747">
    <property type="entry name" value="ACP_syn_III_C"/>
</dbReference>
<dbReference type="InterPro" id="IPR016039">
    <property type="entry name" value="Thiolase-like"/>
</dbReference>
<sequence>DKPSSNRISFQVNWTHSKSFANEAPLCMKLENRTLLLSQDVNILNDYMNRYTRESVISAMEANDDQVGSYRIVLPHLSSYFFRRMMLKIMRELCSGSEGTVDYWTNLQTTGNTGAASIYLMLNEYIESHELRGGDKVLLFIPESGQFNFVIISLTVVR</sequence>
<proteinExistence type="predicted"/>
<dbReference type="EMBL" id="UINC01112919">
    <property type="protein sequence ID" value="SVC82193.1"/>
    <property type="molecule type" value="Genomic_DNA"/>
</dbReference>
<name>A0A382Q9D9_9ZZZZ</name>
<feature type="domain" description="Beta-ketoacyl-[acyl-carrier-protein] synthase III C-terminal" evidence="2">
    <location>
        <begin position="83"/>
        <end position="139"/>
    </location>
</feature>
<evidence type="ECO:0000259" key="2">
    <source>
        <dbReference type="Pfam" id="PF08541"/>
    </source>
</evidence>
<dbReference type="Gene3D" id="3.40.47.10">
    <property type="match status" value="1"/>
</dbReference>
<dbReference type="GO" id="GO:0016746">
    <property type="term" value="F:acyltransferase activity"/>
    <property type="evidence" value="ECO:0007669"/>
    <property type="project" value="InterPro"/>
</dbReference>
<dbReference type="SUPFAM" id="SSF53901">
    <property type="entry name" value="Thiolase-like"/>
    <property type="match status" value="1"/>
</dbReference>
<accession>A0A382Q9D9</accession>
<organism evidence="3">
    <name type="scientific">marine metagenome</name>
    <dbReference type="NCBI Taxonomy" id="408172"/>
    <lineage>
        <taxon>unclassified sequences</taxon>
        <taxon>metagenomes</taxon>
        <taxon>ecological metagenomes</taxon>
    </lineage>
</organism>